<sequence>MSISPTYFEYLTHFGQTETLYQLHKQPASNMIALRHDVDHDLDLALEMAWHEHDRNCAATYFLLHTAPYWQDPHLIEKCLQLQDFGHEVSLHINALTEWYAGTIDDVAKSLQNILMPLAEAGVKVKGISAHGDKACYHQSFINYWCFAEFKPDDPSISENGLSAEGIKVIDPAFQIPYPESEILRRADGQTFDLWSLSASEIGIEYDACHLQFDKYFTDSGGNWIRSENPLSIDLSEDRHQILMHPIHWRGPQKVFFFLSAARSGSKWLTNMLDQATPLSARHEFTLNHSFAEGEPKLVKRTGPGFVQLAENKEKIRELLGESHTFVQKLPNDYAEANVYLEQFIPELQEEFPEAQLIHLFRQPRDVVRSIMNRDWYAAPEDNAHPRLDVPNFEQLPQFAKACWYVRKANETLSKVCKRQIKFERMVNDEEYLREKLKLLDIPYYPRLAAREFQKVINANQNNQLPVYDHWSPRQKRIFDSILGKMDSASYGCTLDFIESAAIFIENARFSLISLFRKVLGTRAVAIPLDLSREGITCKNCDVEHRADGLFIKPDGKGHAHVLMAGGSWKKTSPPSGFEIKSGHYYKGSLSSATPNQNHQASIMCLVYNKSGNLLSKQNLAAVSHESPRADFAFRPKVNAGRFNLAIYIPVGKMQQGLTVNDIDLHAVPYLEKL</sequence>
<dbReference type="AlphaFoldDB" id="A0A1U9NPG6"/>
<organism evidence="1 2">
    <name type="scientific">Anaerohalosphaera lusitana</name>
    <dbReference type="NCBI Taxonomy" id="1936003"/>
    <lineage>
        <taxon>Bacteria</taxon>
        <taxon>Pseudomonadati</taxon>
        <taxon>Planctomycetota</taxon>
        <taxon>Phycisphaerae</taxon>
        <taxon>Sedimentisphaerales</taxon>
        <taxon>Anaerohalosphaeraceae</taxon>
        <taxon>Anaerohalosphaera</taxon>
    </lineage>
</organism>
<protein>
    <recommendedName>
        <fullName evidence="3">Sulfotransferase family protein</fullName>
    </recommendedName>
</protein>
<name>A0A1U9NPG6_9BACT</name>
<keyword evidence="2" id="KW-1185">Reference proteome</keyword>
<dbReference type="EMBL" id="CP019791">
    <property type="protein sequence ID" value="AQT69608.1"/>
    <property type="molecule type" value="Genomic_DNA"/>
</dbReference>
<dbReference type="Pfam" id="PF13469">
    <property type="entry name" value="Sulfotransfer_3"/>
    <property type="match status" value="1"/>
</dbReference>
<dbReference type="SUPFAM" id="SSF52540">
    <property type="entry name" value="P-loop containing nucleoside triphosphate hydrolases"/>
    <property type="match status" value="1"/>
</dbReference>
<evidence type="ECO:0008006" key="3">
    <source>
        <dbReference type="Google" id="ProtNLM"/>
    </source>
</evidence>
<evidence type="ECO:0000313" key="2">
    <source>
        <dbReference type="Proteomes" id="UP000189674"/>
    </source>
</evidence>
<reference evidence="2" key="1">
    <citation type="submission" date="2017-02" db="EMBL/GenBank/DDBJ databases">
        <title>Comparative genomics and description of representatives of a novel lineage of planctomycetes thriving in anoxic sediments.</title>
        <authorList>
            <person name="Spring S."/>
            <person name="Bunk B."/>
            <person name="Sproer C."/>
        </authorList>
    </citation>
    <scope>NUCLEOTIDE SEQUENCE [LARGE SCALE GENOMIC DNA]</scope>
    <source>
        <strain evidence="2">ST-NAGAB-D1</strain>
    </source>
</reference>
<dbReference type="KEGG" id="alus:STSP2_02802"/>
<dbReference type="Gene3D" id="3.40.50.300">
    <property type="entry name" value="P-loop containing nucleotide triphosphate hydrolases"/>
    <property type="match status" value="1"/>
</dbReference>
<dbReference type="Proteomes" id="UP000189674">
    <property type="component" value="Chromosome"/>
</dbReference>
<dbReference type="RefSeq" id="WP_146663276.1">
    <property type="nucleotide sequence ID" value="NZ_CP019791.1"/>
</dbReference>
<gene>
    <name evidence="1" type="ORF">STSP2_02802</name>
</gene>
<dbReference type="OrthoDB" id="5380394at2"/>
<dbReference type="InterPro" id="IPR027417">
    <property type="entry name" value="P-loop_NTPase"/>
</dbReference>
<evidence type="ECO:0000313" key="1">
    <source>
        <dbReference type="EMBL" id="AQT69608.1"/>
    </source>
</evidence>
<accession>A0A1U9NPG6</accession>
<proteinExistence type="predicted"/>
<dbReference type="STRING" id="1936003.STSP2_02802"/>